<protein>
    <submittedName>
        <fullName evidence="1">Uncharacterized protein</fullName>
    </submittedName>
</protein>
<comment type="caution">
    <text evidence="1">The sequence shown here is derived from an EMBL/GenBank/DDBJ whole genome shotgun (WGS) entry which is preliminary data.</text>
</comment>
<proteinExistence type="predicted"/>
<name>A0A7X0TT11_9GAMM</name>
<evidence type="ECO:0000313" key="1">
    <source>
        <dbReference type="EMBL" id="MBB6542669.1"/>
    </source>
</evidence>
<evidence type="ECO:0000313" key="2">
    <source>
        <dbReference type="Proteomes" id="UP000537141"/>
    </source>
</evidence>
<dbReference type="EMBL" id="JACHHU010000007">
    <property type="protein sequence ID" value="MBB6542669.1"/>
    <property type="molecule type" value="Genomic_DNA"/>
</dbReference>
<organism evidence="1 2">
    <name type="scientific">Thalassotalea piscium</name>
    <dbReference type="NCBI Taxonomy" id="1230533"/>
    <lineage>
        <taxon>Bacteria</taxon>
        <taxon>Pseudomonadati</taxon>
        <taxon>Pseudomonadota</taxon>
        <taxon>Gammaproteobacteria</taxon>
        <taxon>Alteromonadales</taxon>
        <taxon>Colwelliaceae</taxon>
        <taxon>Thalassotalea</taxon>
    </lineage>
</organism>
<dbReference type="Proteomes" id="UP000537141">
    <property type="component" value="Unassembled WGS sequence"/>
</dbReference>
<dbReference type="RefSeq" id="WP_184423488.1">
    <property type="nucleotide sequence ID" value="NZ_AP027362.1"/>
</dbReference>
<sequence>MINNINAYSNLLSANPSASSTSAEVEDIIASHKQKEATAPLNQETSTNLYLSTRAQKINSISQEFFSKGDLNFEDIDSLKIRAYQLGLISKQEYAHLTKTELSDQELSASKELPNKNLVNFIGDFLKRLDETNAGKLDTPEDDNNVVEESETLVLLKESLLKAQVILADVEKAKTNPDFKESLASTLAFLNETISANVFEKMPLDDKVGFSKVYQALEIVDKISPQRLNNDKLNRYIQIGLD</sequence>
<keyword evidence="2" id="KW-1185">Reference proteome</keyword>
<gene>
    <name evidence="1" type="ORF">HNQ55_001169</name>
</gene>
<dbReference type="AlphaFoldDB" id="A0A7X0TT11"/>
<accession>A0A7X0TT11</accession>
<reference evidence="1 2" key="1">
    <citation type="submission" date="2020-08" db="EMBL/GenBank/DDBJ databases">
        <title>Genomic Encyclopedia of Type Strains, Phase IV (KMG-IV): sequencing the most valuable type-strain genomes for metagenomic binning, comparative biology and taxonomic classification.</title>
        <authorList>
            <person name="Goeker M."/>
        </authorList>
    </citation>
    <scope>NUCLEOTIDE SEQUENCE [LARGE SCALE GENOMIC DNA]</scope>
    <source>
        <strain evidence="1 2">DSM 26287</strain>
    </source>
</reference>